<evidence type="ECO:0000313" key="2">
    <source>
        <dbReference type="EMBL" id="AQY18980.1"/>
    </source>
</evidence>
<accession>A0A1U9W511</accession>
<dbReference type="CDD" id="cd23992">
    <property type="entry name" value="PBP_GOBP"/>
    <property type="match status" value="1"/>
</dbReference>
<evidence type="ECO:0000256" key="1">
    <source>
        <dbReference type="SAM" id="SignalP"/>
    </source>
</evidence>
<feature type="signal peptide" evidence="1">
    <location>
        <begin position="1"/>
        <end position="19"/>
    </location>
</feature>
<protein>
    <submittedName>
        <fullName evidence="2">Odorant-binding protein</fullName>
    </submittedName>
</protein>
<gene>
    <name evidence="2" type="primary">OBP16</name>
</gene>
<dbReference type="EMBL" id="KX900468">
    <property type="protein sequence ID" value="AQY18980.1"/>
    <property type="molecule type" value="mRNA"/>
</dbReference>
<dbReference type="Gene3D" id="1.10.238.20">
    <property type="entry name" value="Pheromone/general odorant binding protein domain"/>
    <property type="match status" value="1"/>
</dbReference>
<dbReference type="Pfam" id="PF01395">
    <property type="entry name" value="PBP_GOBP"/>
    <property type="match status" value="1"/>
</dbReference>
<feature type="chain" id="PRO_5013024835" evidence="1">
    <location>
        <begin position="20"/>
        <end position="143"/>
    </location>
</feature>
<dbReference type="InterPro" id="IPR036728">
    <property type="entry name" value="PBP_GOBP_sf"/>
</dbReference>
<sequence>MVKGVLLFVVVCLIPSAFSLVQEDQYAPTLLAIYKDFLQRCKMYTGVTEDLIKQVREGNFPEDNSIKRYNDCLWTHHNYLIKPDRSIDERKAKYLLPKGSDPIVQVVVKCNSDNAGEANDTEFFWKMHKCYHANIDSSMYYFL</sequence>
<name>A0A1U9W511_9CUCU</name>
<reference evidence="2" key="1">
    <citation type="submission" date="2016-09" db="EMBL/GenBank/DDBJ databases">
        <title>Identification and Expression Profile Analysis of Odorant-binding Proteins Genes in Galeruca daurica.</title>
        <authorList>
            <person name="Li L."/>
            <person name="Pang B."/>
        </authorList>
    </citation>
    <scope>NUCLEOTIDE SEQUENCE</scope>
</reference>
<dbReference type="AlphaFoldDB" id="A0A1U9W511"/>
<dbReference type="SMART" id="SM00708">
    <property type="entry name" value="PhBP"/>
    <property type="match status" value="1"/>
</dbReference>
<dbReference type="GO" id="GO:0005549">
    <property type="term" value="F:odorant binding"/>
    <property type="evidence" value="ECO:0007669"/>
    <property type="project" value="InterPro"/>
</dbReference>
<proteinExistence type="evidence at transcript level"/>
<keyword evidence="1" id="KW-0732">Signal</keyword>
<dbReference type="InterPro" id="IPR006170">
    <property type="entry name" value="PBP/GOBP"/>
</dbReference>
<organism evidence="2">
    <name type="scientific">Galeruca daurica</name>
    <dbReference type="NCBI Taxonomy" id="1651263"/>
    <lineage>
        <taxon>Eukaryota</taxon>
        <taxon>Metazoa</taxon>
        <taxon>Ecdysozoa</taxon>
        <taxon>Arthropoda</taxon>
        <taxon>Hexapoda</taxon>
        <taxon>Insecta</taxon>
        <taxon>Pterygota</taxon>
        <taxon>Neoptera</taxon>
        <taxon>Endopterygota</taxon>
        <taxon>Coleoptera</taxon>
        <taxon>Polyphaga</taxon>
        <taxon>Cucujiformia</taxon>
        <taxon>Chrysomeloidea</taxon>
        <taxon>Chrysomelidae</taxon>
        <taxon>Galerucinae</taxon>
        <taxon>Galerucites</taxon>
        <taxon>Galeruca</taxon>
    </lineage>
</organism>
<dbReference type="SUPFAM" id="SSF47565">
    <property type="entry name" value="Insect pheromone/odorant-binding proteins"/>
    <property type="match status" value="1"/>
</dbReference>